<feature type="transmembrane region" description="Helical" evidence="1">
    <location>
        <begin position="134"/>
        <end position="152"/>
    </location>
</feature>
<comment type="caution">
    <text evidence="2">The sequence shown here is derived from an EMBL/GenBank/DDBJ whole genome shotgun (WGS) entry which is preliminary data.</text>
</comment>
<sequence>MEEQSQKKQIETWLPNSLLIFLEELFLFSLTLALGIFLAFRINNQLPKIEVSVEKISFLQFISYFFLGTLFIVILSYFKKFQRQKAFIYKSLFVITTFSSGLITLDILGISNILGLVFMSILIFFWLKAPSALNHNALIILGISSIGSILGLSLSPMTVAFILIIFSIYDFIAVYKTKHMIKMAKDMIESGSILALVLPQKTDDFKAPLNSITTAGKSIILGGGDIAFPLIMASSLVPEGFLKVLIVSIFAVLGFSTSFLIFASGKERRSIPALPPIALGSILGFLITRFF</sequence>
<reference evidence="2 3" key="1">
    <citation type="submission" date="2017-09" db="EMBL/GenBank/DDBJ databases">
        <title>Depth-based differentiation of microbial function through sediment-hosted aquifers and enrichment of novel symbionts in the deep terrestrial subsurface.</title>
        <authorList>
            <person name="Probst A.J."/>
            <person name="Ladd B."/>
            <person name="Jarett J.K."/>
            <person name="Geller-Mcgrath D.E."/>
            <person name="Sieber C.M."/>
            <person name="Emerson J.B."/>
            <person name="Anantharaman K."/>
            <person name="Thomas B.C."/>
            <person name="Malmstrom R."/>
            <person name="Stieglmeier M."/>
            <person name="Klingl A."/>
            <person name="Woyke T."/>
            <person name="Ryan C.M."/>
            <person name="Banfield J.F."/>
        </authorList>
    </citation>
    <scope>NUCLEOTIDE SEQUENCE [LARGE SCALE GENOMIC DNA]</scope>
    <source>
        <strain evidence="2">CG23_combo_of_CG06-09_8_20_14_all_38_19</strain>
    </source>
</reference>
<dbReference type="Proteomes" id="UP000230273">
    <property type="component" value="Unassembled WGS sequence"/>
</dbReference>
<evidence type="ECO:0000313" key="3">
    <source>
        <dbReference type="Proteomes" id="UP000230273"/>
    </source>
</evidence>
<feature type="transmembrane region" description="Helical" evidence="1">
    <location>
        <begin position="87"/>
        <end position="103"/>
    </location>
</feature>
<dbReference type="AlphaFoldDB" id="A0A2G9YXW4"/>
<organism evidence="2 3">
    <name type="scientific">Candidatus Nealsonbacteria bacterium CG23_combo_of_CG06-09_8_20_14_all_38_19</name>
    <dbReference type="NCBI Taxonomy" id="1974721"/>
    <lineage>
        <taxon>Bacteria</taxon>
        <taxon>Candidatus Nealsoniibacteriota</taxon>
    </lineage>
</organism>
<feature type="transmembrane region" description="Helical" evidence="1">
    <location>
        <begin position="244"/>
        <end position="263"/>
    </location>
</feature>
<feature type="transmembrane region" description="Helical" evidence="1">
    <location>
        <begin position="270"/>
        <end position="290"/>
    </location>
</feature>
<keyword evidence="1" id="KW-0812">Transmembrane</keyword>
<proteinExistence type="predicted"/>
<feature type="transmembrane region" description="Helical" evidence="1">
    <location>
        <begin position="158"/>
        <end position="175"/>
    </location>
</feature>
<evidence type="ECO:0000313" key="2">
    <source>
        <dbReference type="EMBL" id="PIP23563.1"/>
    </source>
</evidence>
<feature type="transmembrane region" description="Helical" evidence="1">
    <location>
        <begin position="58"/>
        <end position="78"/>
    </location>
</feature>
<dbReference type="Pfam" id="PF06550">
    <property type="entry name" value="SPP"/>
    <property type="match status" value="1"/>
</dbReference>
<evidence type="ECO:0000256" key="1">
    <source>
        <dbReference type="SAM" id="Phobius"/>
    </source>
</evidence>
<keyword evidence="1" id="KW-1133">Transmembrane helix</keyword>
<feature type="transmembrane region" description="Helical" evidence="1">
    <location>
        <begin position="109"/>
        <end position="127"/>
    </location>
</feature>
<dbReference type="InterPro" id="IPR010545">
    <property type="entry name" value="SPP"/>
</dbReference>
<protein>
    <submittedName>
        <fullName evidence="2">Uncharacterized protein</fullName>
    </submittedName>
</protein>
<accession>A0A2G9YXW4</accession>
<gene>
    <name evidence="2" type="ORF">COX36_02610</name>
</gene>
<feature type="transmembrane region" description="Helical" evidence="1">
    <location>
        <begin position="12"/>
        <end position="38"/>
    </location>
</feature>
<keyword evidence="1" id="KW-0472">Membrane</keyword>
<name>A0A2G9YXW4_9BACT</name>
<dbReference type="EMBL" id="PCRP01000043">
    <property type="protein sequence ID" value="PIP23563.1"/>
    <property type="molecule type" value="Genomic_DNA"/>
</dbReference>